<protein>
    <submittedName>
        <fullName evidence="3">Uncharacterized protein</fullName>
    </submittedName>
</protein>
<dbReference type="WBParaSite" id="L893_g8608.t1">
    <property type="protein sequence ID" value="L893_g8608.t1"/>
    <property type="gene ID" value="L893_g8608"/>
</dbReference>
<proteinExistence type="predicted"/>
<feature type="compositionally biased region" description="Basic and acidic residues" evidence="1">
    <location>
        <begin position="80"/>
        <end position="94"/>
    </location>
</feature>
<keyword evidence="2" id="KW-1185">Reference proteome</keyword>
<evidence type="ECO:0000313" key="3">
    <source>
        <dbReference type="WBParaSite" id="L893_g8608.t1"/>
    </source>
</evidence>
<feature type="region of interest" description="Disordered" evidence="1">
    <location>
        <begin position="80"/>
        <end position="118"/>
    </location>
</feature>
<feature type="compositionally biased region" description="Polar residues" evidence="1">
    <location>
        <begin position="96"/>
        <end position="107"/>
    </location>
</feature>
<reference evidence="3" key="1">
    <citation type="submission" date="2016-11" db="UniProtKB">
        <authorList>
            <consortium name="WormBaseParasite"/>
        </authorList>
    </citation>
    <scope>IDENTIFICATION</scope>
</reference>
<name>A0A1I8AT48_9BILA</name>
<organism evidence="2 3">
    <name type="scientific">Steinernema glaseri</name>
    <dbReference type="NCBI Taxonomy" id="37863"/>
    <lineage>
        <taxon>Eukaryota</taxon>
        <taxon>Metazoa</taxon>
        <taxon>Ecdysozoa</taxon>
        <taxon>Nematoda</taxon>
        <taxon>Chromadorea</taxon>
        <taxon>Rhabditida</taxon>
        <taxon>Tylenchina</taxon>
        <taxon>Panagrolaimomorpha</taxon>
        <taxon>Strongyloidoidea</taxon>
        <taxon>Steinernematidae</taxon>
        <taxon>Steinernema</taxon>
    </lineage>
</organism>
<sequence>MSNLSTKRKLIVARRNETDAELGRLAEEITKGRLEEVRLMSELHEINEKSFRAIRQEREFWRSQLKNLKKQLVELKNVEEKGGKAKAERKRLSSDDGGNSIPSSKTGLENLAEAFPMR</sequence>
<dbReference type="Proteomes" id="UP000095287">
    <property type="component" value="Unplaced"/>
</dbReference>
<evidence type="ECO:0000256" key="1">
    <source>
        <dbReference type="SAM" id="MobiDB-lite"/>
    </source>
</evidence>
<accession>A0A1I8AT48</accession>
<evidence type="ECO:0000313" key="2">
    <source>
        <dbReference type="Proteomes" id="UP000095287"/>
    </source>
</evidence>
<dbReference type="AlphaFoldDB" id="A0A1I8AT48"/>